<keyword evidence="3" id="KW-1185">Reference proteome</keyword>
<dbReference type="Proteomes" id="UP000039865">
    <property type="component" value="Unassembled WGS sequence"/>
</dbReference>
<sequence>MKVFEADQKRLKSILQTYEEKKSDLVEREKKERLDVISMTKDCFTLFKIEYNDQTSKFEKGILNNDVSINDMDNTVETNHNISRMNLNYQDNEKNETVSAFMMDDGRDIRMKHEKQHDFDGLINQIVLYRDFKSFIIGQEIRVN</sequence>
<dbReference type="AlphaFoldDB" id="A0A078B516"/>
<keyword evidence="1" id="KW-0175">Coiled coil</keyword>
<reference evidence="2 3" key="1">
    <citation type="submission" date="2014-06" db="EMBL/GenBank/DDBJ databases">
        <authorList>
            <person name="Swart Estienne"/>
        </authorList>
    </citation>
    <scope>NUCLEOTIDE SEQUENCE [LARGE SCALE GENOMIC DNA]</scope>
    <source>
        <strain evidence="2 3">130c</strain>
    </source>
</reference>
<organism evidence="2 3">
    <name type="scientific">Stylonychia lemnae</name>
    <name type="common">Ciliate</name>
    <dbReference type="NCBI Taxonomy" id="5949"/>
    <lineage>
        <taxon>Eukaryota</taxon>
        <taxon>Sar</taxon>
        <taxon>Alveolata</taxon>
        <taxon>Ciliophora</taxon>
        <taxon>Intramacronucleata</taxon>
        <taxon>Spirotrichea</taxon>
        <taxon>Stichotrichia</taxon>
        <taxon>Sporadotrichida</taxon>
        <taxon>Oxytrichidae</taxon>
        <taxon>Stylonychinae</taxon>
        <taxon>Stylonychia</taxon>
    </lineage>
</organism>
<evidence type="ECO:0000313" key="2">
    <source>
        <dbReference type="EMBL" id="CDW89514.1"/>
    </source>
</evidence>
<name>A0A078B516_STYLE</name>
<dbReference type="EMBL" id="CCKQ01017614">
    <property type="protein sequence ID" value="CDW89514.1"/>
    <property type="molecule type" value="Genomic_DNA"/>
</dbReference>
<feature type="coiled-coil region" evidence="1">
    <location>
        <begin position="1"/>
        <end position="28"/>
    </location>
</feature>
<evidence type="ECO:0000313" key="3">
    <source>
        <dbReference type="Proteomes" id="UP000039865"/>
    </source>
</evidence>
<dbReference type="OrthoDB" id="10625483at2759"/>
<accession>A0A078B516</accession>
<gene>
    <name evidence="2" type="primary">Contig5251.g5628</name>
    <name evidence="2" type="ORF">STYLEM_18647</name>
</gene>
<evidence type="ECO:0000256" key="1">
    <source>
        <dbReference type="SAM" id="Coils"/>
    </source>
</evidence>
<protein>
    <submittedName>
        <fullName evidence="2">Uncharacterized protein</fullName>
    </submittedName>
</protein>
<proteinExistence type="predicted"/>
<dbReference type="InParanoid" id="A0A078B516"/>